<dbReference type="PRINTS" id="PR00413">
    <property type="entry name" value="HADHALOGNASE"/>
</dbReference>
<dbReference type="InterPro" id="IPR023198">
    <property type="entry name" value="PGP-like_dom2"/>
</dbReference>
<dbReference type="STRING" id="1236973.JCM9157_3729"/>
<dbReference type="Proteomes" id="UP000018896">
    <property type="component" value="Unassembled WGS sequence"/>
</dbReference>
<organism evidence="3 4">
    <name type="scientific">Halalkalibacter akibai (strain ATCC 43226 / DSM 21942 / CIP 109018 / JCM 9157 / 1139)</name>
    <name type="common">Bacillus akibai</name>
    <dbReference type="NCBI Taxonomy" id="1236973"/>
    <lineage>
        <taxon>Bacteria</taxon>
        <taxon>Bacillati</taxon>
        <taxon>Bacillota</taxon>
        <taxon>Bacilli</taxon>
        <taxon>Bacillales</taxon>
        <taxon>Bacillaceae</taxon>
        <taxon>Halalkalibacter</taxon>
    </lineage>
</organism>
<dbReference type="InterPro" id="IPR036412">
    <property type="entry name" value="HAD-like_sf"/>
</dbReference>
<keyword evidence="4" id="KW-1185">Reference proteome</keyword>
<keyword evidence="2" id="KW-0378">Hydrolase</keyword>
<dbReference type="RefSeq" id="WP_235715041.1">
    <property type="nucleotide sequence ID" value="NZ_BAUV01000036.1"/>
</dbReference>
<dbReference type="PANTHER" id="PTHR43316:SF3">
    <property type="entry name" value="HALOACID DEHALOGENASE, TYPE II (AFU_ORTHOLOGUE AFUA_2G07750)-RELATED"/>
    <property type="match status" value="1"/>
</dbReference>
<dbReference type="PANTHER" id="PTHR43316">
    <property type="entry name" value="HYDROLASE, HALOACID DELAHOGENASE-RELATED"/>
    <property type="match status" value="1"/>
</dbReference>
<dbReference type="InterPro" id="IPR006439">
    <property type="entry name" value="HAD-SF_hydro_IA"/>
</dbReference>
<dbReference type="NCBIfam" id="TIGR01549">
    <property type="entry name" value="HAD-SF-IA-v1"/>
    <property type="match status" value="1"/>
</dbReference>
<dbReference type="Gene3D" id="3.40.50.1000">
    <property type="entry name" value="HAD superfamily/HAD-like"/>
    <property type="match status" value="1"/>
</dbReference>
<dbReference type="NCBIfam" id="TIGR01493">
    <property type="entry name" value="HAD-SF-IA-v2"/>
    <property type="match status" value="1"/>
</dbReference>
<dbReference type="SUPFAM" id="SSF56784">
    <property type="entry name" value="HAD-like"/>
    <property type="match status" value="1"/>
</dbReference>
<dbReference type="GO" id="GO:0019120">
    <property type="term" value="F:hydrolase activity, acting on acid halide bonds, in C-halide compounds"/>
    <property type="evidence" value="ECO:0007669"/>
    <property type="project" value="InterPro"/>
</dbReference>
<gene>
    <name evidence="3" type="ORF">JCM9157_3729</name>
</gene>
<dbReference type="AlphaFoldDB" id="W4QWN4"/>
<evidence type="ECO:0000313" key="3">
    <source>
        <dbReference type="EMBL" id="GAE36535.1"/>
    </source>
</evidence>
<dbReference type="InterPro" id="IPR023214">
    <property type="entry name" value="HAD_sf"/>
</dbReference>
<protein>
    <submittedName>
        <fullName evidence="3">Haloacid dehalogenase</fullName>
    </submittedName>
</protein>
<dbReference type="EMBL" id="BAUV01000036">
    <property type="protein sequence ID" value="GAE36535.1"/>
    <property type="molecule type" value="Genomic_DNA"/>
</dbReference>
<dbReference type="Pfam" id="PF13419">
    <property type="entry name" value="HAD_2"/>
    <property type="match status" value="1"/>
</dbReference>
<proteinExistence type="inferred from homology"/>
<reference evidence="3 4" key="1">
    <citation type="journal article" date="2014" name="Genome Announc.">
        <title>Draft Genome Sequences of Three Alkaliphilic Bacillus Strains, Bacillus wakoensis JCM 9140T, Bacillus akibai JCM 9157T, and Bacillus hemicellulosilyticus JCM 9152T.</title>
        <authorList>
            <person name="Yuki M."/>
            <person name="Oshima K."/>
            <person name="Suda W."/>
            <person name="Oshida Y."/>
            <person name="Kitamura K."/>
            <person name="Iida T."/>
            <person name="Hattori M."/>
            <person name="Ohkuma M."/>
        </authorList>
    </citation>
    <scope>NUCLEOTIDE SEQUENCE [LARGE SCALE GENOMIC DNA]</scope>
    <source>
        <strain evidence="3 4">JCM 9157</strain>
    </source>
</reference>
<dbReference type="NCBIfam" id="TIGR01509">
    <property type="entry name" value="HAD-SF-IA-v3"/>
    <property type="match status" value="1"/>
</dbReference>
<dbReference type="InterPro" id="IPR006328">
    <property type="entry name" value="2-HAD"/>
</dbReference>
<evidence type="ECO:0000313" key="4">
    <source>
        <dbReference type="Proteomes" id="UP000018896"/>
    </source>
</evidence>
<dbReference type="Gene3D" id="1.10.150.240">
    <property type="entry name" value="Putative phosphatase, domain 2"/>
    <property type="match status" value="1"/>
</dbReference>
<name>W4QWN4_HALA3</name>
<comment type="similarity">
    <text evidence="1">Belongs to the HAD-like hydrolase superfamily. S-2-haloalkanoic acid dehalogenase family.</text>
</comment>
<evidence type="ECO:0000256" key="2">
    <source>
        <dbReference type="ARBA" id="ARBA00022801"/>
    </source>
</evidence>
<dbReference type="NCBIfam" id="TIGR01428">
    <property type="entry name" value="HAD_type_II"/>
    <property type="match status" value="1"/>
</dbReference>
<dbReference type="eggNOG" id="COG1011">
    <property type="taxonomic scope" value="Bacteria"/>
</dbReference>
<dbReference type="InterPro" id="IPR051540">
    <property type="entry name" value="S-2-haloacid_dehalogenase"/>
</dbReference>
<sequence length="169" mass="19349">MESYEDFQVVTKDALIFTLNELKLEQDEIVLAKLLKAYSRLTPFPEVKEALQSLDSKQLSILSNGSPDMLNKVVERADLSQHFSHIISVDELRKYKPSMDVYQQGVLKTGYQKDEILFITSNPWDACGAKTFGFHVCWINRSQKAFDELGVQPDVIIEHLGQLTVKHEF</sequence>
<evidence type="ECO:0000256" key="1">
    <source>
        <dbReference type="ARBA" id="ARBA00008106"/>
    </source>
</evidence>
<dbReference type="InterPro" id="IPR041492">
    <property type="entry name" value="HAD_2"/>
</dbReference>
<accession>W4QWN4</accession>
<comment type="caution">
    <text evidence="3">The sequence shown here is derived from an EMBL/GenBank/DDBJ whole genome shotgun (WGS) entry which is preliminary data.</text>
</comment>